<dbReference type="STRING" id="71784.A0A1Y2B5C7"/>
<dbReference type="InterPro" id="IPR036005">
    <property type="entry name" value="Creatinase/aminopeptidase-like"/>
</dbReference>
<organism evidence="7 8">
    <name type="scientific">Naematelia encephala</name>
    <dbReference type="NCBI Taxonomy" id="71784"/>
    <lineage>
        <taxon>Eukaryota</taxon>
        <taxon>Fungi</taxon>
        <taxon>Dikarya</taxon>
        <taxon>Basidiomycota</taxon>
        <taxon>Agaricomycotina</taxon>
        <taxon>Tremellomycetes</taxon>
        <taxon>Tremellales</taxon>
        <taxon>Naemateliaceae</taxon>
        <taxon>Naematelia</taxon>
    </lineage>
</organism>
<dbReference type="Pfam" id="PF16189">
    <property type="entry name" value="Creatinase_N_2"/>
    <property type="match status" value="1"/>
</dbReference>
<comment type="caution">
    <text evidence="7">The sequence shown here is derived from an EMBL/GenBank/DDBJ whole genome shotgun (WGS) entry which is preliminary data.</text>
</comment>
<dbReference type="InterPro" id="IPR050422">
    <property type="entry name" value="X-Pro_aminopeptidase_P"/>
</dbReference>
<evidence type="ECO:0000256" key="1">
    <source>
        <dbReference type="ARBA" id="ARBA00001936"/>
    </source>
</evidence>
<dbReference type="AlphaFoldDB" id="A0A1Y2B5C7"/>
<dbReference type="OrthoDB" id="9995434at2759"/>
<protein>
    <submittedName>
        <fullName evidence="7">Peptidase M24, structural domain-containing protein</fullName>
    </submittedName>
</protein>
<comment type="similarity">
    <text evidence="2">Belongs to the peptidase M24B family.</text>
</comment>
<dbReference type="PANTHER" id="PTHR43763">
    <property type="entry name" value="XAA-PRO AMINOPEPTIDASE 1"/>
    <property type="match status" value="1"/>
</dbReference>
<feature type="domain" description="Peptidase M24" evidence="4">
    <location>
        <begin position="377"/>
        <end position="589"/>
    </location>
</feature>
<gene>
    <name evidence="7" type="ORF">BCR39DRAFT_531646</name>
</gene>
<keyword evidence="8" id="KW-1185">Reference proteome</keyword>
<dbReference type="PANTHER" id="PTHR43763:SF17">
    <property type="entry name" value="AMINOPEPTIDASE P, CYTOPLASMIC-RELATED"/>
    <property type="match status" value="1"/>
</dbReference>
<reference evidence="7 8" key="1">
    <citation type="submission" date="2016-07" db="EMBL/GenBank/DDBJ databases">
        <title>Pervasive Adenine N6-methylation of Active Genes in Fungi.</title>
        <authorList>
            <consortium name="DOE Joint Genome Institute"/>
            <person name="Mondo S.J."/>
            <person name="Dannebaum R.O."/>
            <person name="Kuo R.C."/>
            <person name="Labutti K."/>
            <person name="Haridas S."/>
            <person name="Kuo A."/>
            <person name="Salamov A."/>
            <person name="Ahrendt S.R."/>
            <person name="Lipzen A."/>
            <person name="Sullivan W."/>
            <person name="Andreopoulos W.B."/>
            <person name="Clum A."/>
            <person name="Lindquist E."/>
            <person name="Daum C."/>
            <person name="Ramamoorthy G.K."/>
            <person name="Gryganskyi A."/>
            <person name="Culley D."/>
            <person name="Magnuson J.K."/>
            <person name="James T.Y."/>
            <person name="O'Malley M.A."/>
            <person name="Stajich J.E."/>
            <person name="Spatafora J.W."/>
            <person name="Visel A."/>
            <person name="Grigoriev I.V."/>
        </authorList>
    </citation>
    <scope>NUCLEOTIDE SEQUENCE [LARGE SCALE GENOMIC DNA]</scope>
    <source>
        <strain evidence="7 8">68-887.2</strain>
    </source>
</reference>
<dbReference type="EMBL" id="MCFC01000024">
    <property type="protein sequence ID" value="ORY29687.1"/>
    <property type="molecule type" value="Genomic_DNA"/>
</dbReference>
<dbReference type="SUPFAM" id="SSF53092">
    <property type="entry name" value="Creatinase/prolidase N-terminal domain"/>
    <property type="match status" value="1"/>
</dbReference>
<dbReference type="InterPro" id="IPR000994">
    <property type="entry name" value="Pept_M24"/>
</dbReference>
<dbReference type="FunFam" id="3.90.230.10:FF:000009">
    <property type="entry name" value="xaa-Pro aminopeptidase 2"/>
    <property type="match status" value="1"/>
</dbReference>
<dbReference type="Pfam" id="PF00557">
    <property type="entry name" value="Peptidase_M24"/>
    <property type="match status" value="1"/>
</dbReference>
<dbReference type="InterPro" id="IPR029149">
    <property type="entry name" value="Creatin/AminoP/Spt16_N"/>
</dbReference>
<comment type="cofactor">
    <cofactor evidence="1">
        <name>Mn(2+)</name>
        <dbReference type="ChEBI" id="CHEBI:29035"/>
    </cofactor>
</comment>
<feature type="domain" description="Peptidase M24 C-terminal" evidence="6">
    <location>
        <begin position="602"/>
        <end position="665"/>
    </location>
</feature>
<evidence type="ECO:0000259" key="6">
    <source>
        <dbReference type="Pfam" id="PF16188"/>
    </source>
</evidence>
<accession>A0A1Y2B5C7</accession>
<evidence type="ECO:0000259" key="4">
    <source>
        <dbReference type="Pfam" id="PF00557"/>
    </source>
</evidence>
<dbReference type="Gene3D" id="3.40.350.10">
    <property type="entry name" value="Creatinase/prolidase N-terminal domain"/>
    <property type="match status" value="2"/>
</dbReference>
<proteinExistence type="inferred from homology"/>
<evidence type="ECO:0000259" key="5">
    <source>
        <dbReference type="Pfam" id="PF01321"/>
    </source>
</evidence>
<dbReference type="Gene3D" id="3.90.230.10">
    <property type="entry name" value="Creatinase/methionine aminopeptidase superfamily"/>
    <property type="match status" value="1"/>
</dbReference>
<dbReference type="Pfam" id="PF01321">
    <property type="entry name" value="Creatinase_N"/>
    <property type="match status" value="1"/>
</dbReference>
<dbReference type="InParanoid" id="A0A1Y2B5C7"/>
<feature type="domain" description="Creatinase N-terminal" evidence="5">
    <location>
        <begin position="47"/>
        <end position="192"/>
    </location>
</feature>
<dbReference type="Proteomes" id="UP000193986">
    <property type="component" value="Unassembled WGS sequence"/>
</dbReference>
<evidence type="ECO:0000313" key="7">
    <source>
        <dbReference type="EMBL" id="ORY29687.1"/>
    </source>
</evidence>
<dbReference type="InterPro" id="IPR000587">
    <property type="entry name" value="Creatinase_N"/>
</dbReference>
<dbReference type="Pfam" id="PF16188">
    <property type="entry name" value="Peptidase_M24_C"/>
    <property type="match status" value="1"/>
</dbReference>
<evidence type="ECO:0000256" key="3">
    <source>
        <dbReference type="ARBA" id="ARBA00023211"/>
    </source>
</evidence>
<keyword evidence="3" id="KW-0464">Manganese</keyword>
<dbReference type="GO" id="GO:0004177">
    <property type="term" value="F:aminopeptidase activity"/>
    <property type="evidence" value="ECO:0007669"/>
    <property type="project" value="UniProtKB-ARBA"/>
</dbReference>
<dbReference type="InterPro" id="IPR032416">
    <property type="entry name" value="Peptidase_M24_C"/>
</dbReference>
<sequence>MSPHWRSNFRRRRNVLDAYLNPSQDHHSSIQEKQQHPRKMEDDLLLRLRALQTEIPDAKIDYYVVPSEDEHQSEEIGPSDERRKYITGFSGSAGTALVPASSSTPALLFVDSRYWVQAEQQVPKTGWKIVRVGANGGSGPNAVVGGWTSWVIDQAPEGSRIGIDPKLISLSVVKTLQGRLASSSTKLVPLQSNLVDKTYDAPTRSLGPLIPHSIEFSGEDTPSKLNRTRKALSSQTKTDSWIYLLPTLPAIAWLLNYRCLEDIPFCPVAYAYVALTTDECVVFVDERKLVNEELKVLWKAAGIEVRAYGVDKVQEYVKEKTFAIRQRQGEKSQVKVFSPRECSWALSKACEPADIEIIECPVETLKGVKNPTEQQGFRNAYLRDGRAMVRWMAWLDWKTNQEKRPVREWAAAQVLTRFRREEHNFASLAYEDISGSGPNSALPHYAPKPGSDRVIDPEATYVIDSGGQYLDGTIDTTRTLYMGKSPSADIKRAYTRVLQGHIGVATATFPGGSCSMDWFNMLAREPLYKDGLDFGHGLGHGVGTYLAVHEYPGFGNHGIAFQPGHITTVEPGFYKEGEFGVRIESIYICKRVQTMYQFNGDNWLGWERVTQVPIATNLIEWSLMSKEEIRWLNDHNKDVREALLPLLLDERDKQARDWLKRVTKPKTVWPWLGK</sequence>
<dbReference type="SUPFAM" id="SSF55920">
    <property type="entry name" value="Creatinase/aminopeptidase"/>
    <property type="match status" value="1"/>
</dbReference>
<name>A0A1Y2B5C7_9TREE</name>
<evidence type="ECO:0000313" key="8">
    <source>
        <dbReference type="Proteomes" id="UP000193986"/>
    </source>
</evidence>
<evidence type="ECO:0000256" key="2">
    <source>
        <dbReference type="ARBA" id="ARBA00008766"/>
    </source>
</evidence>